<dbReference type="InterPro" id="IPR036680">
    <property type="entry name" value="SPOR-like_sf"/>
</dbReference>
<dbReference type="AlphaFoldDB" id="A0A3L9M5L8"/>
<evidence type="ECO:0000313" key="3">
    <source>
        <dbReference type="EMBL" id="RLZ08071.1"/>
    </source>
</evidence>
<name>A0A3L9M5L8_9FLAO</name>
<proteinExistence type="predicted"/>
<gene>
    <name evidence="3" type="ORF">EAH69_10765</name>
</gene>
<dbReference type="InterPro" id="IPR007730">
    <property type="entry name" value="SPOR-like_dom"/>
</dbReference>
<accession>A0A3L9M5L8</accession>
<dbReference type="Gene3D" id="3.30.70.1070">
    <property type="entry name" value="Sporulation related repeat"/>
    <property type="match status" value="1"/>
</dbReference>
<comment type="caution">
    <text evidence="3">The sequence shown here is derived from an EMBL/GenBank/DDBJ whole genome shotgun (WGS) entry which is preliminary data.</text>
</comment>
<dbReference type="Proteomes" id="UP000275348">
    <property type="component" value="Unassembled WGS sequence"/>
</dbReference>
<dbReference type="RefSeq" id="WP_121935213.1">
    <property type="nucleotide sequence ID" value="NZ_RDOJ01000015.1"/>
</dbReference>
<reference evidence="3 4" key="1">
    <citation type="submission" date="2018-10" db="EMBL/GenBank/DDBJ databases">
        <authorList>
            <person name="Chen X."/>
        </authorList>
    </citation>
    <scope>NUCLEOTIDE SEQUENCE [LARGE SCALE GENOMIC DNA]</scope>
    <source>
        <strain evidence="3 4">YIM 102668</strain>
    </source>
</reference>
<feature type="domain" description="SPOR" evidence="2">
    <location>
        <begin position="78"/>
        <end position="157"/>
    </location>
</feature>
<dbReference type="Pfam" id="PF05036">
    <property type="entry name" value="SPOR"/>
    <property type="match status" value="1"/>
</dbReference>
<sequence>MKNFITFFVMLFSTILFAQEKIDTVVINNNGTLKIELDQRINQVITAKEDASCPVAVKKVVEKKESPKATAADPCATQTQINGYKIQIYYSKNRADAQKVKNEFDNANPHLSSQVAYFAPDYRVLVGDYFTKGSASSDIRKLKSKYNSSFAIPYKVLCRRAK</sequence>
<feature type="signal peptide" evidence="1">
    <location>
        <begin position="1"/>
        <end position="18"/>
    </location>
</feature>
<keyword evidence="4" id="KW-1185">Reference proteome</keyword>
<evidence type="ECO:0000259" key="2">
    <source>
        <dbReference type="PROSITE" id="PS51724"/>
    </source>
</evidence>
<evidence type="ECO:0000313" key="4">
    <source>
        <dbReference type="Proteomes" id="UP000275348"/>
    </source>
</evidence>
<organism evidence="3 4">
    <name type="scientific">Faecalibacter macacae</name>
    <dbReference type="NCBI Taxonomy" id="1859289"/>
    <lineage>
        <taxon>Bacteria</taxon>
        <taxon>Pseudomonadati</taxon>
        <taxon>Bacteroidota</taxon>
        <taxon>Flavobacteriia</taxon>
        <taxon>Flavobacteriales</taxon>
        <taxon>Weeksellaceae</taxon>
        <taxon>Faecalibacter</taxon>
    </lineage>
</organism>
<evidence type="ECO:0000256" key="1">
    <source>
        <dbReference type="SAM" id="SignalP"/>
    </source>
</evidence>
<dbReference type="EMBL" id="RDOJ01000015">
    <property type="protein sequence ID" value="RLZ08071.1"/>
    <property type="molecule type" value="Genomic_DNA"/>
</dbReference>
<dbReference type="GO" id="GO:0042834">
    <property type="term" value="F:peptidoglycan binding"/>
    <property type="evidence" value="ECO:0007669"/>
    <property type="project" value="InterPro"/>
</dbReference>
<keyword evidence="1" id="KW-0732">Signal</keyword>
<dbReference type="SUPFAM" id="SSF110997">
    <property type="entry name" value="Sporulation related repeat"/>
    <property type="match status" value="1"/>
</dbReference>
<protein>
    <submittedName>
        <fullName evidence="3">SPOR domain-containing protein</fullName>
    </submittedName>
</protein>
<dbReference type="PROSITE" id="PS51724">
    <property type="entry name" value="SPOR"/>
    <property type="match status" value="1"/>
</dbReference>
<feature type="chain" id="PRO_5018132340" evidence="1">
    <location>
        <begin position="19"/>
        <end position="162"/>
    </location>
</feature>
<dbReference type="OrthoDB" id="2473397at2"/>